<gene>
    <name evidence="1" type="ORF">LCGC14_2197820</name>
</gene>
<sequence>MVARYSGSRASLLGAQIVNGFAGTHLVIVADEAGTAYPASYGGSISQGAIVYSANIDLRVTANKTASTALTHPQPGYLRADTEYAFPISTGVSYLSFTAKAEATAELTWVLGQGA</sequence>
<evidence type="ECO:0000313" key="1">
    <source>
        <dbReference type="EMBL" id="KKL61189.1"/>
    </source>
</evidence>
<protein>
    <submittedName>
        <fullName evidence="1">Uncharacterized protein</fullName>
    </submittedName>
</protein>
<proteinExistence type="predicted"/>
<dbReference type="EMBL" id="LAZR01028894">
    <property type="protein sequence ID" value="KKL61189.1"/>
    <property type="molecule type" value="Genomic_DNA"/>
</dbReference>
<organism evidence="1">
    <name type="scientific">marine sediment metagenome</name>
    <dbReference type="NCBI Taxonomy" id="412755"/>
    <lineage>
        <taxon>unclassified sequences</taxon>
        <taxon>metagenomes</taxon>
        <taxon>ecological metagenomes</taxon>
    </lineage>
</organism>
<comment type="caution">
    <text evidence="1">The sequence shown here is derived from an EMBL/GenBank/DDBJ whole genome shotgun (WGS) entry which is preliminary data.</text>
</comment>
<reference evidence="1" key="1">
    <citation type="journal article" date="2015" name="Nature">
        <title>Complex archaea that bridge the gap between prokaryotes and eukaryotes.</title>
        <authorList>
            <person name="Spang A."/>
            <person name="Saw J.H."/>
            <person name="Jorgensen S.L."/>
            <person name="Zaremba-Niedzwiedzka K."/>
            <person name="Martijn J."/>
            <person name="Lind A.E."/>
            <person name="van Eijk R."/>
            <person name="Schleper C."/>
            <person name="Guy L."/>
            <person name="Ettema T.J."/>
        </authorList>
    </citation>
    <scope>NUCLEOTIDE SEQUENCE</scope>
</reference>
<dbReference type="AlphaFoldDB" id="A0A0F9DHS0"/>
<name>A0A0F9DHS0_9ZZZZ</name>
<accession>A0A0F9DHS0</accession>